<protein>
    <submittedName>
        <fullName evidence="7">Putative peroxiredoxin/MT2597</fullName>
        <ecNumber evidence="7">1.11.1.15</ecNumber>
    </submittedName>
    <submittedName>
        <fullName evidence="8">Redoxin family protein</fullName>
    </submittedName>
</protein>
<evidence type="ECO:0000256" key="5">
    <source>
        <dbReference type="ARBA" id="ARBA00023284"/>
    </source>
</evidence>
<dbReference type="Proteomes" id="UP000076717">
    <property type="component" value="Unassembled WGS sequence"/>
</dbReference>
<organism evidence="7 9">
    <name type="scientific">Rathayibacter tanaceti</name>
    <dbReference type="NCBI Taxonomy" id="1671680"/>
    <lineage>
        <taxon>Bacteria</taxon>
        <taxon>Bacillati</taxon>
        <taxon>Actinomycetota</taxon>
        <taxon>Actinomycetes</taxon>
        <taxon>Micrococcales</taxon>
        <taxon>Microbacteriaceae</taxon>
        <taxon>Rathayibacter</taxon>
    </lineage>
</organism>
<dbReference type="EMBL" id="LIIN01000001">
    <property type="protein sequence ID" value="KZX22797.1"/>
    <property type="molecule type" value="Genomic_DNA"/>
</dbReference>
<dbReference type="PANTHER" id="PTHR42801">
    <property type="entry name" value="THIOREDOXIN-DEPENDENT PEROXIDE REDUCTASE"/>
    <property type="match status" value="1"/>
</dbReference>
<evidence type="ECO:0000313" key="10">
    <source>
        <dbReference type="Proteomes" id="UP000465031"/>
    </source>
</evidence>
<dbReference type="Gene3D" id="3.40.30.10">
    <property type="entry name" value="Glutaredoxin"/>
    <property type="match status" value="1"/>
</dbReference>
<dbReference type="InterPro" id="IPR036249">
    <property type="entry name" value="Thioredoxin-like_sf"/>
</dbReference>
<keyword evidence="1 7" id="KW-0575">Peroxidase</keyword>
<dbReference type="PROSITE" id="PS51352">
    <property type="entry name" value="THIOREDOXIN_2"/>
    <property type="match status" value="1"/>
</dbReference>
<evidence type="ECO:0000256" key="3">
    <source>
        <dbReference type="ARBA" id="ARBA00023002"/>
    </source>
</evidence>
<dbReference type="EMBL" id="CP047186">
    <property type="protein sequence ID" value="QHC55486.1"/>
    <property type="molecule type" value="Genomic_DNA"/>
</dbReference>
<dbReference type="AlphaFoldDB" id="A0A166DB31"/>
<keyword evidence="9" id="KW-1185">Reference proteome</keyword>
<keyword evidence="4" id="KW-1015">Disulfide bond</keyword>
<name>A0A166DB31_9MICO</name>
<evidence type="ECO:0000313" key="8">
    <source>
        <dbReference type="EMBL" id="QHC55486.1"/>
    </source>
</evidence>
<evidence type="ECO:0000256" key="1">
    <source>
        <dbReference type="ARBA" id="ARBA00022559"/>
    </source>
</evidence>
<dbReference type="EC" id="1.11.1.15" evidence="7"/>
<accession>A0A166DB31</accession>
<evidence type="ECO:0000259" key="6">
    <source>
        <dbReference type="PROSITE" id="PS51352"/>
    </source>
</evidence>
<dbReference type="KEGG" id="rte:GSU10_07415"/>
<dbReference type="GO" id="GO:0034599">
    <property type="term" value="P:cellular response to oxidative stress"/>
    <property type="evidence" value="ECO:0007669"/>
    <property type="project" value="TreeGrafter"/>
</dbReference>
<evidence type="ECO:0000256" key="4">
    <source>
        <dbReference type="ARBA" id="ARBA00023157"/>
    </source>
</evidence>
<proteinExistence type="predicted"/>
<keyword evidence="2" id="KW-0049">Antioxidant</keyword>
<dbReference type="GO" id="GO:0045454">
    <property type="term" value="P:cell redox homeostasis"/>
    <property type="evidence" value="ECO:0007669"/>
    <property type="project" value="TreeGrafter"/>
</dbReference>
<reference evidence="10" key="3">
    <citation type="submission" date="2019-12" db="EMBL/GenBank/DDBJ databases">
        <title>Complete and draft genome sequences of new strains and members of some known species of the genus Rathayibacter isolated from plants.</title>
        <authorList>
            <person name="Tarlachkov S.V."/>
            <person name="Starodumova I.P."/>
            <person name="Dorofeeva L.V."/>
            <person name="Prisyazhnaya N.V."/>
            <person name="Leyn S."/>
            <person name="Zlamal J."/>
            <person name="Elan M."/>
            <person name="Osterman A.L."/>
            <person name="Nadler S."/>
            <person name="Subbotin S.A."/>
            <person name="Evtushenko L.I."/>
        </authorList>
    </citation>
    <scope>NUCLEOTIDE SEQUENCE [LARGE SCALE GENOMIC DNA]</scope>
    <source>
        <strain evidence="10">VKM Ac-2761</strain>
    </source>
</reference>
<feature type="domain" description="Thioredoxin" evidence="6">
    <location>
        <begin position="1"/>
        <end position="159"/>
    </location>
</feature>
<dbReference type="Pfam" id="PF08534">
    <property type="entry name" value="Redoxin"/>
    <property type="match status" value="1"/>
</dbReference>
<dbReference type="PATRIC" id="fig|1671680.3.peg.16"/>
<dbReference type="RefSeq" id="WP_068207014.1">
    <property type="nucleotide sequence ID" value="NZ_CP047186.1"/>
</dbReference>
<gene>
    <name evidence="7" type="primary">bcp_1</name>
    <name evidence="7" type="ORF">ACH61_00016</name>
    <name evidence="8" type="ORF">GSU10_07415</name>
</gene>
<evidence type="ECO:0000313" key="7">
    <source>
        <dbReference type="EMBL" id="KZX22797.1"/>
    </source>
</evidence>
<keyword evidence="3 7" id="KW-0560">Oxidoreductase</keyword>
<evidence type="ECO:0000313" key="9">
    <source>
        <dbReference type="Proteomes" id="UP000076717"/>
    </source>
</evidence>
<dbReference type="InterPro" id="IPR013766">
    <property type="entry name" value="Thioredoxin_domain"/>
</dbReference>
<dbReference type="CDD" id="cd03017">
    <property type="entry name" value="PRX_BCP"/>
    <property type="match status" value="1"/>
</dbReference>
<dbReference type="InterPro" id="IPR013740">
    <property type="entry name" value="Redoxin"/>
</dbReference>
<dbReference type="SUPFAM" id="SSF52833">
    <property type="entry name" value="Thioredoxin-like"/>
    <property type="match status" value="1"/>
</dbReference>
<dbReference type="PANTHER" id="PTHR42801:SF21">
    <property type="entry name" value="BCPB PROTEIN"/>
    <property type="match status" value="1"/>
</dbReference>
<dbReference type="OrthoDB" id="9802039at2"/>
<dbReference type="GO" id="GO:0008379">
    <property type="term" value="F:thioredoxin peroxidase activity"/>
    <property type="evidence" value="ECO:0007669"/>
    <property type="project" value="TreeGrafter"/>
</dbReference>
<reference evidence="8" key="2">
    <citation type="submission" date="2019-12" db="EMBL/GenBank/DDBJ databases">
        <title>Complete and Draft Genome Sequences of New Strains and Members of Some Known Species of the Genus Rathayibacter isolated from Plants.</title>
        <authorList>
            <person name="Tarlachkov S.V."/>
            <person name="Starodumova I.P."/>
            <person name="Dorofeeva L.V."/>
            <person name="Prisyazhnaya N.V."/>
            <person name="Leyn S.A."/>
            <person name="Zlamal J.E."/>
            <person name="Elane M.L."/>
            <person name="Osterman A.L."/>
            <person name="Nadler S.A."/>
            <person name="Subbotin S.A."/>
            <person name="Evtushenko L.I."/>
        </authorList>
    </citation>
    <scope>NUCLEOTIDE SEQUENCE</scope>
    <source>
        <strain evidence="8">VKM Ac-2761</strain>
    </source>
</reference>
<reference evidence="7 9" key="1">
    <citation type="submission" date="2015-08" db="EMBL/GenBank/DDBJ databases">
        <title>Draft Genome Sequence of Rathayibacter sp. Strain VKM Ac-2596 Isolated from Leaf Gall Induced by Plant-Parasitic Nematodes.</title>
        <authorList>
            <person name="Vasilenko O.V."/>
            <person name="Starodumova I.P."/>
            <person name="Tarlachkov S.V."/>
            <person name="Dorofeeva L.V."/>
            <person name="Evtushenko L.I."/>
        </authorList>
    </citation>
    <scope>NUCLEOTIDE SEQUENCE [LARGE SCALE GENOMIC DNA]</scope>
    <source>
        <strain evidence="7 9">VKM Ac-2596</strain>
    </source>
</reference>
<dbReference type="InterPro" id="IPR050924">
    <property type="entry name" value="Peroxiredoxin_BCP/PrxQ"/>
</dbReference>
<dbReference type="Proteomes" id="UP000465031">
    <property type="component" value="Chromosome"/>
</dbReference>
<sequence length="164" mass="17886">MLILPRHPLASTDGGSTVLADERGTVVVFVHPRISPPEGAPAGWDEIPGARGCTAESRSFRDLAADFGALDVRVIGLSSQSPEEQREAHARLHLGYPLVSDEELHLRDVLNTIEVEGRTLYQRCTLILDEGVVAHRIDDITDPEAHPSDVLRMLAARSTAARRP</sequence>
<keyword evidence="5" id="KW-0676">Redox-active center</keyword>
<dbReference type="GO" id="GO:0005737">
    <property type="term" value="C:cytoplasm"/>
    <property type="evidence" value="ECO:0007669"/>
    <property type="project" value="TreeGrafter"/>
</dbReference>
<evidence type="ECO:0000256" key="2">
    <source>
        <dbReference type="ARBA" id="ARBA00022862"/>
    </source>
</evidence>